<keyword evidence="5" id="KW-0119">Carbohydrate metabolism</keyword>
<dbReference type="PANTHER" id="PTHR10587">
    <property type="entry name" value="GLYCOSYL TRANSFERASE-RELATED"/>
    <property type="match status" value="1"/>
</dbReference>
<protein>
    <recommendedName>
        <fullName evidence="9">chitin deacetylase</fullName>
        <ecNumber evidence="9">3.5.1.41</ecNumber>
    </recommendedName>
</protein>
<organism evidence="14 15">
    <name type="scientific">Jaminaea rosea</name>
    <dbReference type="NCBI Taxonomy" id="1569628"/>
    <lineage>
        <taxon>Eukaryota</taxon>
        <taxon>Fungi</taxon>
        <taxon>Dikarya</taxon>
        <taxon>Basidiomycota</taxon>
        <taxon>Ustilaginomycotina</taxon>
        <taxon>Exobasidiomycetes</taxon>
        <taxon>Microstromatales</taxon>
        <taxon>Microstromatales incertae sedis</taxon>
        <taxon>Jaminaea</taxon>
    </lineage>
</organism>
<evidence type="ECO:0000259" key="13">
    <source>
        <dbReference type="PROSITE" id="PS51677"/>
    </source>
</evidence>
<dbReference type="OrthoDB" id="407355at2759"/>
<name>A0A316UT66_9BASI</name>
<proteinExistence type="predicted"/>
<keyword evidence="3" id="KW-0336">GPI-anchor</keyword>
<keyword evidence="8" id="KW-0624">Polysaccharide degradation</keyword>
<dbReference type="GO" id="GO:0000272">
    <property type="term" value="P:polysaccharide catabolic process"/>
    <property type="evidence" value="ECO:0007669"/>
    <property type="project" value="UniProtKB-KW"/>
</dbReference>
<keyword evidence="12" id="KW-0732">Signal</keyword>
<keyword evidence="3" id="KW-0472">Membrane</keyword>
<dbReference type="GO" id="GO:0098552">
    <property type="term" value="C:side of membrane"/>
    <property type="evidence" value="ECO:0007669"/>
    <property type="project" value="UniProtKB-KW"/>
</dbReference>
<dbReference type="PANTHER" id="PTHR10587:SF135">
    <property type="entry name" value="CHITIN DEACETYLASE 3"/>
    <property type="match status" value="1"/>
</dbReference>
<feature type="compositionally biased region" description="Polar residues" evidence="11">
    <location>
        <begin position="380"/>
        <end position="399"/>
    </location>
</feature>
<dbReference type="GO" id="GO:0009272">
    <property type="term" value="P:fungal-type cell wall biogenesis"/>
    <property type="evidence" value="ECO:0007669"/>
    <property type="project" value="UniProtKB-ARBA"/>
</dbReference>
<evidence type="ECO:0000313" key="15">
    <source>
        <dbReference type="Proteomes" id="UP000245884"/>
    </source>
</evidence>
<keyword evidence="3" id="KW-0325">Glycoprotein</keyword>
<dbReference type="InterPro" id="IPR011330">
    <property type="entry name" value="Glyco_hydro/deAcase_b/a-brl"/>
</dbReference>
<evidence type="ECO:0000256" key="4">
    <source>
        <dbReference type="ARBA" id="ARBA00023024"/>
    </source>
</evidence>
<dbReference type="GO" id="GO:0005886">
    <property type="term" value="C:plasma membrane"/>
    <property type="evidence" value="ECO:0007669"/>
    <property type="project" value="UniProtKB-SubCell"/>
</dbReference>
<dbReference type="GO" id="GO:0004099">
    <property type="term" value="F:chitin deacetylase activity"/>
    <property type="evidence" value="ECO:0007669"/>
    <property type="project" value="UniProtKB-EC"/>
</dbReference>
<gene>
    <name evidence="14" type="ORF">BDZ90DRAFT_231475</name>
</gene>
<keyword evidence="6" id="KW-0170">Cobalt</keyword>
<dbReference type="GeneID" id="37027703"/>
<evidence type="ECO:0000256" key="3">
    <source>
        <dbReference type="ARBA" id="ARBA00022622"/>
    </source>
</evidence>
<dbReference type="AlphaFoldDB" id="A0A316UT66"/>
<feature type="region of interest" description="Disordered" evidence="11">
    <location>
        <begin position="77"/>
        <end position="96"/>
    </location>
</feature>
<evidence type="ECO:0000256" key="1">
    <source>
        <dbReference type="ARBA" id="ARBA00001941"/>
    </source>
</evidence>
<evidence type="ECO:0000256" key="10">
    <source>
        <dbReference type="ARBA" id="ARBA00048494"/>
    </source>
</evidence>
<keyword evidence="15" id="KW-1185">Reference proteome</keyword>
<keyword evidence="7" id="KW-0449">Lipoprotein</keyword>
<feature type="region of interest" description="Disordered" evidence="11">
    <location>
        <begin position="340"/>
        <end position="454"/>
    </location>
</feature>
<dbReference type="PROSITE" id="PS51677">
    <property type="entry name" value="NODB"/>
    <property type="match status" value="1"/>
</dbReference>
<evidence type="ECO:0000256" key="6">
    <source>
        <dbReference type="ARBA" id="ARBA00023285"/>
    </source>
</evidence>
<evidence type="ECO:0000313" key="14">
    <source>
        <dbReference type="EMBL" id="PWN28489.1"/>
    </source>
</evidence>
<dbReference type="GO" id="GO:0006032">
    <property type="term" value="P:chitin catabolic process"/>
    <property type="evidence" value="ECO:0007669"/>
    <property type="project" value="UniProtKB-KW"/>
</dbReference>
<evidence type="ECO:0000256" key="11">
    <source>
        <dbReference type="SAM" id="MobiDB-lite"/>
    </source>
</evidence>
<dbReference type="SUPFAM" id="SSF88713">
    <property type="entry name" value="Glycoside hydrolase/deacetylase"/>
    <property type="match status" value="1"/>
</dbReference>
<evidence type="ECO:0000256" key="12">
    <source>
        <dbReference type="SAM" id="SignalP"/>
    </source>
</evidence>
<evidence type="ECO:0000256" key="9">
    <source>
        <dbReference type="ARBA" id="ARBA00024056"/>
    </source>
</evidence>
<dbReference type="RefSeq" id="XP_025363101.1">
    <property type="nucleotide sequence ID" value="XM_025505880.1"/>
</dbReference>
<sequence length="483" mass="51045">MQITFAPLMLLLPLLASAILVSADKRRHMFDNPHAKRAHIDHLGRRDTSKNGMPYPTAGTTIPSQIPQVWRDKLKQAEDSGKIPKLPSSKTNMQTGLSVYPTGTSDRDLCAWTNTQCIPQGAISEAPAKVVGMAVDDGPVTDAIASVSPIVQEHKVSMSHFLIGSQIMWDVPAMNTLVQMQPPQHLCSHSFTHTYMTNHSNEQVVADLGWSMQLIYDYSGYIPMYWRPPSGDVDNRVVAIAKEVLGMQLVMWNRDTFDWCTLDDGSIFKGGGCEGVTKDKYAKDIDSWVNSGQGIVPLAHEARKSSAPYFKMLIEKAIAKGYSVGPIPHAQSLPWYQNANDASQKGTAPAQDSILPTKQPFTITDKGSAATGGVQWGDYKQSSSAGTVAGNTTKANHTSLPAGPITTGANHSHTSSASTTTSTSGSTTSGSSTSSGSSSSNGSAAGPTTSPSPSGGVVATLDGASVAAAFFAASLAAAVAFNL</sequence>
<feature type="compositionally biased region" description="Low complexity" evidence="11">
    <location>
        <begin position="406"/>
        <end position="454"/>
    </location>
</feature>
<evidence type="ECO:0000256" key="2">
    <source>
        <dbReference type="ARBA" id="ARBA00004609"/>
    </source>
</evidence>
<comment type="cofactor">
    <cofactor evidence="1">
        <name>Co(2+)</name>
        <dbReference type="ChEBI" id="CHEBI:48828"/>
    </cofactor>
</comment>
<feature type="chain" id="PRO_5016249443" description="chitin deacetylase" evidence="12">
    <location>
        <begin position="19"/>
        <end position="483"/>
    </location>
</feature>
<keyword evidence="4" id="KW-0146">Chitin degradation</keyword>
<accession>A0A316UT66</accession>
<dbReference type="EC" id="3.5.1.41" evidence="9"/>
<feature type="signal peptide" evidence="12">
    <location>
        <begin position="1"/>
        <end position="18"/>
    </location>
</feature>
<evidence type="ECO:0000256" key="7">
    <source>
        <dbReference type="ARBA" id="ARBA00023288"/>
    </source>
</evidence>
<dbReference type="InterPro" id="IPR002509">
    <property type="entry name" value="NODB_dom"/>
</dbReference>
<feature type="domain" description="NodB homology" evidence="13">
    <location>
        <begin position="129"/>
        <end position="325"/>
    </location>
</feature>
<keyword evidence="14" id="KW-0378">Hydrolase</keyword>
<dbReference type="InterPro" id="IPR050248">
    <property type="entry name" value="Polysacc_deacetylase_ArnD"/>
</dbReference>
<dbReference type="Pfam" id="PF01522">
    <property type="entry name" value="Polysacc_deac_1"/>
    <property type="match status" value="1"/>
</dbReference>
<dbReference type="EMBL" id="KZ819665">
    <property type="protein sequence ID" value="PWN28489.1"/>
    <property type="molecule type" value="Genomic_DNA"/>
</dbReference>
<evidence type="ECO:0000256" key="5">
    <source>
        <dbReference type="ARBA" id="ARBA00023277"/>
    </source>
</evidence>
<dbReference type="Gene3D" id="3.20.20.370">
    <property type="entry name" value="Glycoside hydrolase/deacetylase"/>
    <property type="match status" value="1"/>
</dbReference>
<evidence type="ECO:0000256" key="8">
    <source>
        <dbReference type="ARBA" id="ARBA00023326"/>
    </source>
</evidence>
<comment type="catalytic activity">
    <reaction evidence="10">
        <text>[(1-&gt;4)-N-acetyl-beta-D-glucosaminyl](n) + n H2O = chitosan + n acetate</text>
        <dbReference type="Rhea" id="RHEA:10464"/>
        <dbReference type="Rhea" id="RHEA-COMP:9593"/>
        <dbReference type="Rhea" id="RHEA-COMP:9597"/>
        <dbReference type="ChEBI" id="CHEBI:15377"/>
        <dbReference type="ChEBI" id="CHEBI:17029"/>
        <dbReference type="ChEBI" id="CHEBI:30089"/>
        <dbReference type="ChEBI" id="CHEBI:57704"/>
        <dbReference type="EC" id="3.5.1.41"/>
    </reaction>
    <physiologicalReaction direction="left-to-right" evidence="10">
        <dbReference type="Rhea" id="RHEA:10465"/>
    </physiologicalReaction>
</comment>
<dbReference type="STRING" id="1569628.A0A316UT66"/>
<reference evidence="14 15" key="1">
    <citation type="journal article" date="2018" name="Mol. Biol. Evol.">
        <title>Broad Genomic Sampling Reveals a Smut Pathogenic Ancestry of the Fungal Clade Ustilaginomycotina.</title>
        <authorList>
            <person name="Kijpornyongpan T."/>
            <person name="Mondo S.J."/>
            <person name="Barry K."/>
            <person name="Sandor L."/>
            <person name="Lee J."/>
            <person name="Lipzen A."/>
            <person name="Pangilinan J."/>
            <person name="LaButti K."/>
            <person name="Hainaut M."/>
            <person name="Henrissat B."/>
            <person name="Grigoriev I.V."/>
            <person name="Spatafora J.W."/>
            <person name="Aime M.C."/>
        </authorList>
    </citation>
    <scope>NUCLEOTIDE SEQUENCE [LARGE SCALE GENOMIC DNA]</scope>
    <source>
        <strain evidence="14 15">MCA 5214</strain>
    </source>
</reference>
<comment type="subcellular location">
    <subcellularLocation>
        <location evidence="2">Cell membrane</location>
        <topology evidence="2">Lipid-anchor</topology>
        <topology evidence="2">GPI-anchor</topology>
    </subcellularLocation>
</comment>
<dbReference type="Proteomes" id="UP000245884">
    <property type="component" value="Unassembled WGS sequence"/>
</dbReference>